<feature type="region of interest" description="Disordered" evidence="1">
    <location>
        <begin position="1833"/>
        <end position="1852"/>
    </location>
</feature>
<gene>
    <name evidence="3" type="ORF">CDAUBV1_LOCUS302</name>
</gene>
<feature type="region of interest" description="Disordered" evidence="1">
    <location>
        <begin position="1601"/>
        <end position="1626"/>
    </location>
</feature>
<feature type="region of interest" description="Disordered" evidence="1">
    <location>
        <begin position="1931"/>
        <end position="1980"/>
    </location>
</feature>
<feature type="compositionally biased region" description="Basic and acidic residues" evidence="1">
    <location>
        <begin position="1601"/>
        <end position="1619"/>
    </location>
</feature>
<feature type="compositionally biased region" description="Basic and acidic residues" evidence="1">
    <location>
        <begin position="1157"/>
        <end position="1175"/>
    </location>
</feature>
<feature type="region of interest" description="Disordered" evidence="1">
    <location>
        <begin position="1194"/>
        <end position="1219"/>
    </location>
</feature>
<dbReference type="Proteomes" id="UP001497525">
    <property type="component" value="Unassembled WGS sequence"/>
</dbReference>
<feature type="region of interest" description="Disordered" evidence="1">
    <location>
        <begin position="1046"/>
        <end position="1071"/>
    </location>
</feature>
<feature type="compositionally biased region" description="Basic and acidic residues" evidence="1">
    <location>
        <begin position="1268"/>
        <end position="1286"/>
    </location>
</feature>
<feature type="region of interest" description="Disordered" evidence="1">
    <location>
        <begin position="1453"/>
        <end position="1515"/>
    </location>
</feature>
<feature type="compositionally biased region" description="Basic and acidic residues" evidence="1">
    <location>
        <begin position="1231"/>
        <end position="1249"/>
    </location>
</feature>
<sequence length="2253" mass="242030">MSSSATLVVAGRLNEGFPKDALRTLLSNGFGPIFDGKDPNLDGEFGELADLGRPIEHSEQFGLILTNGGSASNDLIRVQFNPTADQFRSALLDALGYVLNNPTSSVSPNTEGGTESAVDKKMLVIYAGQVVAPTGEWLLSDSTLSQHLISSWLNAEAAKAWYPQLDRFPHTNDKIHLHLFTPLVGGTGCSWHADKGGHPQSLLTHVDARLVRLTLSVDASWRLQGKTVNSNDALLASHPGINSFIQRIIERHPATVLSLASEAPPLCRALSAQNPALYVFPGGGLSTEGSALFALQGFTMLLGGGFTGRTAPNWWKMVRNLPKLDAIILPDWSSSNLLSYQFIQNLLTDDVEKSNILGELLLPPAAPSATAEQNDEVTVAPPTALMHSALQMWPSSVTISDSLPAQMSLYSKLGWGELKLQPLGQRAGLVVLWKSLTNNHAPQTPPLTLLLPANPPPGTSPSQGLVKLVKTLGTVPVLNVTSAPTSTPVKQTTKAPRAPSSGSRPHTTGHVNGSAVEKPERRTLLNSSRPQTAAASSARTSSKPSTATPLKKPTPSADMRRPNATSPSRTVGSANMRKGTSPARPNATRPLGASPSRPSTGREKNNLAATNRSQRPPGATSANKPTSTRLSQTKSAAGASKPTKTTTPPTSTADRLAAHANLVASKQRPTMRNKPNDVTSKATPAPASKTAPFKVISKTSLNKLSEAKEPKEPKLAPPLSDTATVEKNVPAEQSLSDSLEGSAHEPMMSGWESTKSSLIHPHGEMGEAEPPDEQAPHPTQAPAELYKVHKFQLLNEADEPVAEEGQPVPAKPLNPEEERLENLEPSGEIRSDSLDEFEQHEKSQIDNSTEPAKTHEASPITEYPGLHGEDIHEVGHPEHPSPFGEEGIEAEHKLSPLEAHLHLLGEDIHEVGHPEHPSPFGEEGIEAEHKLSPLEAHPHLPGEDIHEVGHPEHPSPFGEEGIEAEHKLSPLEAHPHLPGEDIHEVGHPEHPSPFGEEGIEAEHKLSPLEAHPHLPGEDIHEVGHPEHPSPFGEEGIEAEHKLSPLEAHPHLPGEDIHEVGHPEHPSPFGEEGIEAEHKLSPLEAHPHLPGEDIHEVGHPEHPSPFGEEGIEAEHKLSPLEAHPHLPGEDIHEVGHPEHPSPFGEEGIEAEHKLSPLEAHPHLPGEDIHEVGHPEHPSPFGEEGIEAEHKLSPLEAHPHLPGEDIHEVGHPEHPSPFGEEGIEAEHKLSPLEAHPHLPGEDIHEVGHPEHPSPFGEEGIEAEHKLSPLEAHPHLPGEDIHEVGHPEHPSPFGEEGIEAEHKLSPLEAHLHLLGEDIHEVGHPEHPSPFGEEGIEAEHKLSPLEAHPHLPGEDIHEVGHPEHPSPFGEEGIEAEHKLSPLEANPHLPGEDIHEVGHPEHPSPFGEEGIEAEHKLSPLEAHPHLPGEDIHEVGHPEHPSPFGEEGIEAEHKLSPLEAHPHLPGEDIHEVGHPEHPSPFGEEGIEAEHKLSPLEANPHLPGEDIHEVGHPEHPSPFGEEGIEAEHKLSPLEAHPHLPGEDIHEVGHPEHPSPFGEEGIEAEHKLSPLEAHPHLPGEDIHEVGHPEHPSPFGEEGIEAEHKLSPLEAHPHLPGEDIHEVGHPEHPSPFGEEGIEAEHKLSPLEAHPHLPGEDIHEVGHPEHPCGVLPSDFERLPSDVGEFDSAEREVSLSPSKPTFGESPNPLASPASVVSQVSDADGHSLMHPGIFATTEIAPADQSEQAGTVPADALDDGHAFGSSEAQPSAADSEEHSSFAADSTSAVTPVSLGTEFVSGSGAGDMKLAQEPDSAQQQAADSTTEEDHKLPSHSIGFENLMRSPDQHEVQASIGSPDSQASVHSVVHQFTENGKHETEEALMSPTGDESPEVTSTEEKTKSGGFSIGFGDENGTAHSNQPQFGEHGILGQHEEGQHNVDAAALTGTKPTNGVHSSDLSGSLSPSSPRAEFTNGHSHHGDVGLPELPERPKGLYGDLPNPFDTDASWSPTHDDGDQQHKIPYPLQSHDELFPKFVHMDPNADNTVDRIEHDDGQSAHTFDPTKAWGQPEGLPAPIVSGNKGRPISAPGSRLSGRTAATSVGVAHGGSMDKAHTPTTLPPGPPVYLDLVWVPPYLGRVSHELATEFFARVRARIYVLSGESLHPMIGEAMIEGKAKWGPDDVNVLCKRHNEVHRTAPPESTITILPTDEPYDWGCWLRTPCGRTDHLPGEQRLEASGFRVLPSASCQDIEFSADTQTVRCEGVRLEF</sequence>
<feature type="region of interest" description="Disordered" evidence="1">
    <location>
        <begin position="1675"/>
        <end position="1709"/>
    </location>
</feature>
<feature type="region of interest" description="Disordered" evidence="1">
    <location>
        <begin position="1231"/>
        <end position="1256"/>
    </location>
</feature>
<feature type="compositionally biased region" description="Polar residues" evidence="1">
    <location>
        <begin position="1840"/>
        <end position="1852"/>
    </location>
</feature>
<feature type="compositionally biased region" description="Polar residues" evidence="1">
    <location>
        <begin position="721"/>
        <end position="739"/>
    </location>
</feature>
<feature type="region of interest" description="Disordered" evidence="1">
    <location>
        <begin position="1342"/>
        <end position="1404"/>
    </location>
</feature>
<feature type="compositionally biased region" description="Basic and acidic residues" evidence="1">
    <location>
        <begin position="1453"/>
        <end position="1471"/>
    </location>
</feature>
<feature type="compositionally biased region" description="Basic and acidic residues" evidence="1">
    <location>
        <begin position="1527"/>
        <end position="1545"/>
    </location>
</feature>
<feature type="compositionally biased region" description="Low complexity" evidence="1">
    <location>
        <begin position="527"/>
        <end position="549"/>
    </location>
</feature>
<feature type="compositionally biased region" description="Basic and acidic residues" evidence="1">
    <location>
        <begin position="1496"/>
        <end position="1508"/>
    </location>
</feature>
<feature type="compositionally biased region" description="Basic and acidic residues" evidence="1">
    <location>
        <begin position="972"/>
        <end position="990"/>
    </location>
</feature>
<reference evidence="3" key="1">
    <citation type="submission" date="2024-06" db="EMBL/GenBank/DDBJ databases">
        <authorList>
            <person name="Liu X."/>
            <person name="Lenzi L."/>
            <person name="Haldenby T S."/>
            <person name="Uol C."/>
        </authorList>
    </citation>
    <scope>NUCLEOTIDE SEQUENCE</scope>
</reference>
<feature type="compositionally biased region" description="Basic and acidic residues" evidence="1">
    <location>
        <begin position="1009"/>
        <end position="1027"/>
    </location>
</feature>
<evidence type="ECO:0000313" key="4">
    <source>
        <dbReference type="Proteomes" id="UP001497525"/>
    </source>
</evidence>
<protein>
    <recommendedName>
        <fullName evidence="2">Microtubule-associated protein 1A/B/S-like MBL-like domain-containing protein</fullName>
    </recommendedName>
</protein>
<feature type="region of interest" description="Disordered" evidence="1">
    <location>
        <begin position="1083"/>
        <end position="1108"/>
    </location>
</feature>
<feature type="region of interest" description="Disordered" evidence="1">
    <location>
        <begin position="1157"/>
        <end position="1182"/>
    </location>
</feature>
<feature type="region of interest" description="Disordered" evidence="1">
    <location>
        <begin position="1416"/>
        <end position="1441"/>
    </location>
</feature>
<feature type="compositionally biased region" description="Low complexity" evidence="1">
    <location>
        <begin position="1942"/>
        <end position="1954"/>
    </location>
</feature>
<evidence type="ECO:0000259" key="2">
    <source>
        <dbReference type="Pfam" id="PF25281"/>
    </source>
</evidence>
<feature type="compositionally biased region" description="Low complexity" evidence="1">
    <location>
        <begin position="679"/>
        <end position="692"/>
    </location>
</feature>
<dbReference type="InterPro" id="IPR057480">
    <property type="entry name" value="MAP1A/B/S-like_MBL"/>
</dbReference>
<feature type="compositionally biased region" description="Basic and acidic residues" evidence="1">
    <location>
        <begin position="1385"/>
        <end position="1397"/>
    </location>
</feature>
<accession>A0AAV2T035</accession>
<feature type="region of interest" description="Disordered" evidence="1">
    <location>
        <begin position="480"/>
        <end position="779"/>
    </location>
</feature>
<dbReference type="Pfam" id="PF25281">
    <property type="entry name" value="MBL_MAP1B"/>
    <property type="match status" value="1"/>
</dbReference>
<feature type="region of interest" description="Disordered" evidence="1">
    <location>
        <begin position="1268"/>
        <end position="1293"/>
    </location>
</feature>
<feature type="compositionally biased region" description="Basic and acidic residues" evidence="1">
    <location>
        <begin position="935"/>
        <end position="953"/>
    </location>
</feature>
<feature type="region of interest" description="Disordered" evidence="1">
    <location>
        <begin position="1120"/>
        <end position="1145"/>
    </location>
</feature>
<feature type="domain" description="Microtubule-associated protein 1A/B/S-like MBL-like" evidence="2">
    <location>
        <begin position="269"/>
        <end position="339"/>
    </location>
</feature>
<feature type="region of interest" description="Disordered" evidence="1">
    <location>
        <begin position="972"/>
        <end position="997"/>
    </location>
</feature>
<feature type="region of interest" description="Disordered" evidence="1">
    <location>
        <begin position="1731"/>
        <end position="1826"/>
    </location>
</feature>
<feature type="region of interest" description="Disordered" evidence="1">
    <location>
        <begin position="1527"/>
        <end position="1552"/>
    </location>
</feature>
<feature type="region of interest" description="Disordered" evidence="1">
    <location>
        <begin position="1861"/>
        <end position="1914"/>
    </location>
</feature>
<dbReference type="EMBL" id="CAXLJL010000001">
    <property type="protein sequence ID" value="CAL5129374.1"/>
    <property type="molecule type" value="Genomic_DNA"/>
</dbReference>
<organism evidence="3 4">
    <name type="scientific">Calicophoron daubneyi</name>
    <name type="common">Rumen fluke</name>
    <name type="synonym">Paramphistomum daubneyi</name>
    <dbReference type="NCBI Taxonomy" id="300641"/>
    <lineage>
        <taxon>Eukaryota</taxon>
        <taxon>Metazoa</taxon>
        <taxon>Spiralia</taxon>
        <taxon>Lophotrochozoa</taxon>
        <taxon>Platyhelminthes</taxon>
        <taxon>Trematoda</taxon>
        <taxon>Digenea</taxon>
        <taxon>Plagiorchiida</taxon>
        <taxon>Pronocephalata</taxon>
        <taxon>Paramphistomoidea</taxon>
        <taxon>Paramphistomidae</taxon>
        <taxon>Calicophoron</taxon>
    </lineage>
</organism>
<feature type="region of interest" description="Disordered" evidence="1">
    <location>
        <begin position="1009"/>
        <end position="1034"/>
    </location>
</feature>
<evidence type="ECO:0000313" key="3">
    <source>
        <dbReference type="EMBL" id="CAL5129374.1"/>
    </source>
</evidence>
<feature type="compositionally biased region" description="Polar residues" evidence="1">
    <location>
        <begin position="480"/>
        <end position="511"/>
    </location>
</feature>
<feature type="compositionally biased region" description="Basic and acidic residues" evidence="1">
    <location>
        <begin position="1416"/>
        <end position="1434"/>
    </location>
</feature>
<feature type="compositionally biased region" description="Polar residues" evidence="1">
    <location>
        <begin position="1801"/>
        <end position="1810"/>
    </location>
</feature>
<feature type="compositionally biased region" description="Basic and acidic residues" evidence="1">
    <location>
        <begin position="1046"/>
        <end position="1064"/>
    </location>
</feature>
<feature type="compositionally biased region" description="Polar residues" evidence="1">
    <location>
        <begin position="607"/>
        <end position="632"/>
    </location>
</feature>
<feature type="region of interest" description="Disordered" evidence="1">
    <location>
        <begin position="2046"/>
        <end position="2079"/>
    </location>
</feature>
<feature type="compositionally biased region" description="Basic and acidic residues" evidence="1">
    <location>
        <begin position="1120"/>
        <end position="1138"/>
    </location>
</feature>
<feature type="region of interest" description="Disordered" evidence="1">
    <location>
        <begin position="799"/>
        <end position="859"/>
    </location>
</feature>
<feature type="region of interest" description="Disordered" evidence="1">
    <location>
        <begin position="1564"/>
        <end position="1589"/>
    </location>
</feature>
<feature type="compositionally biased region" description="Basic and acidic residues" evidence="1">
    <location>
        <begin position="1194"/>
        <end position="1212"/>
    </location>
</feature>
<feature type="compositionally biased region" description="Basic and acidic residues" evidence="1">
    <location>
        <begin position="814"/>
        <end position="844"/>
    </location>
</feature>
<feature type="compositionally biased region" description="Basic and acidic residues" evidence="1">
    <location>
        <begin position="705"/>
        <end position="714"/>
    </location>
</feature>
<comment type="caution">
    <text evidence="3">The sequence shown here is derived from an EMBL/GenBank/DDBJ whole genome shotgun (WGS) entry which is preliminary data.</text>
</comment>
<proteinExistence type="predicted"/>
<feature type="compositionally biased region" description="Basic and acidic residues" evidence="1">
    <location>
        <begin position="1083"/>
        <end position="1101"/>
    </location>
</feature>
<name>A0AAV2T035_CALDB</name>
<evidence type="ECO:0000256" key="1">
    <source>
        <dbReference type="SAM" id="MobiDB-lite"/>
    </source>
</evidence>
<feature type="compositionally biased region" description="Basic and acidic residues" evidence="1">
    <location>
        <begin position="1564"/>
        <end position="1582"/>
    </location>
</feature>
<feature type="compositionally biased region" description="Low complexity" evidence="1">
    <location>
        <begin position="633"/>
        <end position="652"/>
    </location>
</feature>
<feature type="compositionally biased region" description="Basic and acidic residues" evidence="1">
    <location>
        <begin position="1342"/>
        <end position="1360"/>
    </location>
</feature>
<feature type="compositionally biased region" description="Polar residues" evidence="1">
    <location>
        <begin position="563"/>
        <end position="573"/>
    </location>
</feature>
<feature type="region of interest" description="Disordered" evidence="1">
    <location>
        <begin position="935"/>
        <end position="960"/>
    </location>
</feature>